<evidence type="ECO:0000256" key="2">
    <source>
        <dbReference type="SAM" id="Coils"/>
    </source>
</evidence>
<dbReference type="AlphaFoldDB" id="A0A4P9Z0E6"/>
<evidence type="ECO:0000256" key="3">
    <source>
        <dbReference type="SAM" id="MobiDB-lite"/>
    </source>
</evidence>
<dbReference type="OrthoDB" id="5588096at2759"/>
<dbReference type="Pfam" id="PF12205">
    <property type="entry name" value="GIT1_C"/>
    <property type="match status" value="1"/>
</dbReference>
<dbReference type="Gene3D" id="1.10.287.1490">
    <property type="match status" value="1"/>
</dbReference>
<reference evidence="6" key="1">
    <citation type="journal article" date="2018" name="Nat. Microbiol.">
        <title>Leveraging single-cell genomics to expand the fungal tree of life.</title>
        <authorList>
            <person name="Ahrendt S.R."/>
            <person name="Quandt C.A."/>
            <person name="Ciobanu D."/>
            <person name="Clum A."/>
            <person name="Salamov A."/>
            <person name="Andreopoulos B."/>
            <person name="Cheng J.F."/>
            <person name="Woyke T."/>
            <person name="Pelin A."/>
            <person name="Henrissat B."/>
            <person name="Reynolds N.K."/>
            <person name="Benny G.L."/>
            <person name="Smith M.E."/>
            <person name="James T.Y."/>
            <person name="Grigoriev I.V."/>
        </authorList>
    </citation>
    <scope>NUCLEOTIDE SEQUENCE [LARGE SCALE GENOMIC DNA]</scope>
    <source>
        <strain evidence="6">Benny S71-1</strain>
    </source>
</reference>
<accession>A0A4P9Z0E6</accession>
<dbReference type="InterPro" id="IPR013724">
    <property type="entry name" value="GIT_SHD"/>
</dbReference>
<dbReference type="EMBL" id="KZ989592">
    <property type="protein sequence ID" value="RKP25854.1"/>
    <property type="molecule type" value="Genomic_DNA"/>
</dbReference>
<dbReference type="InterPro" id="IPR039892">
    <property type="entry name" value="Spa2/Sph1"/>
</dbReference>
<sequence length="704" mass="77484">MSAEIARTHYTSLKRYLYQHLLKERNGVSAQRRSAREKLVRLTLQQFQELSTDVYDELVRRESNDPTMPFLAVKSEFHPKRNQARQKLATLPKTRFKDLASDVFAELDRRYPHFGQEVANQFPSNGHGHTDGRTGGGSPEESDVDRTAVASPPVNNGSGGNRTDSTQPGGSMEGVAVHGIVVPERAEAVMENNSMLDYTVHPRPTSNGQSVNLDSLDDLMHEMAGIVNNKKKDGAEATEDDVNATRLRALEDEVAHYQEANNRLQADLRRLQADYNSLHDELETQHQNSGSLREETETLMASIRELSLKNEEINTEREGYEATIKELSDENKTLRRSLEEARRELRAIKATSTYIRENPKMDFSEHGLLQPTDDGVLEQSHVTSFQLGIDSLLRAIRSETANQCLLAMKAVVMACKGLLQDVEVYEQSNRPGPDRAPLPDTKTRLGNSLNVLVTAVRNHITAGGVSPPGIVDAAASEVTGNVVAMVRMLHVNAATAKQLPNGQGVLSPIDEGASSVGYGSDIQAAYEGRSNGSTPYNNSPARSRRTSLQSNGMSARTNAVSPPSSLSRAPVAVYDVEDLKVYLEQRTDEIVQAIHTLLALIRAPRADAQELHEAVLAIRTTVDDVIAASRRTFNSPNGNRFRMEGEQVLTNLDQSNRHLYELKETYPLDGPADKASKQALAGAAFEIAKHTKELVALIEDSSDA</sequence>
<dbReference type="Proteomes" id="UP000278143">
    <property type="component" value="Unassembled WGS sequence"/>
</dbReference>
<keyword evidence="2" id="KW-0175">Coiled coil</keyword>
<feature type="compositionally biased region" description="Polar residues" evidence="3">
    <location>
        <begin position="153"/>
        <end position="169"/>
    </location>
</feature>
<feature type="region of interest" description="Disordered" evidence="3">
    <location>
        <begin position="118"/>
        <end position="173"/>
    </location>
</feature>
<feature type="domain" description="GIT Spa2 homology (SHD)" evidence="4">
    <location>
        <begin position="84"/>
        <end position="114"/>
    </location>
</feature>
<dbReference type="Gene3D" id="1.20.120.330">
    <property type="entry name" value="Nucleotidyltransferases domain 2"/>
    <property type="match status" value="1"/>
</dbReference>
<keyword evidence="1" id="KW-0677">Repeat</keyword>
<proteinExistence type="predicted"/>
<evidence type="ECO:0000313" key="6">
    <source>
        <dbReference type="Proteomes" id="UP000278143"/>
    </source>
</evidence>
<dbReference type="Pfam" id="PF23742">
    <property type="entry name" value="VBS_C3G9"/>
    <property type="match status" value="1"/>
</dbReference>
<feature type="compositionally biased region" description="Polar residues" evidence="3">
    <location>
        <begin position="530"/>
        <end position="566"/>
    </location>
</feature>
<dbReference type="InterPro" id="IPR022018">
    <property type="entry name" value="GIT1_C"/>
</dbReference>
<feature type="domain" description="GIT Spa2 homology (SHD)" evidence="4">
    <location>
        <begin position="35"/>
        <end position="65"/>
    </location>
</feature>
<feature type="region of interest" description="Disordered" evidence="3">
    <location>
        <begin position="525"/>
        <end position="566"/>
    </location>
</feature>
<gene>
    <name evidence="5" type="ORF">SYNPS1DRAFT_22269</name>
</gene>
<organism evidence="5 6">
    <name type="scientific">Syncephalis pseudoplumigaleata</name>
    <dbReference type="NCBI Taxonomy" id="1712513"/>
    <lineage>
        <taxon>Eukaryota</taxon>
        <taxon>Fungi</taxon>
        <taxon>Fungi incertae sedis</taxon>
        <taxon>Zoopagomycota</taxon>
        <taxon>Zoopagomycotina</taxon>
        <taxon>Zoopagomycetes</taxon>
        <taxon>Zoopagales</taxon>
        <taxon>Piptocephalidaceae</taxon>
        <taxon>Syncephalis</taxon>
    </lineage>
</organism>
<evidence type="ECO:0000313" key="5">
    <source>
        <dbReference type="EMBL" id="RKP25854.1"/>
    </source>
</evidence>
<dbReference type="PANTHER" id="PTHR21601">
    <property type="entry name" value="SPA2 PROTEIN"/>
    <property type="match status" value="1"/>
</dbReference>
<dbReference type="PANTHER" id="PTHR21601:SF0">
    <property type="entry name" value="PROTEIN SPA2-RELATED"/>
    <property type="match status" value="1"/>
</dbReference>
<dbReference type="InterPro" id="IPR056439">
    <property type="entry name" value="VBS_C3G9"/>
</dbReference>
<dbReference type="Pfam" id="PF08518">
    <property type="entry name" value="GIT_SHD"/>
    <property type="match status" value="2"/>
</dbReference>
<name>A0A4P9Z0E6_9FUNG</name>
<protein>
    <recommendedName>
        <fullName evidence="4">GIT Spa2 homology (SHD) domain-containing protein</fullName>
    </recommendedName>
</protein>
<feature type="coiled-coil region" evidence="2">
    <location>
        <begin position="247"/>
        <end position="351"/>
    </location>
</feature>
<dbReference type="GO" id="GO:0005078">
    <property type="term" value="F:MAP-kinase scaffold activity"/>
    <property type="evidence" value="ECO:0007669"/>
    <property type="project" value="TreeGrafter"/>
</dbReference>
<dbReference type="SMART" id="SM00555">
    <property type="entry name" value="GIT"/>
    <property type="match status" value="2"/>
</dbReference>
<evidence type="ECO:0000256" key="1">
    <source>
        <dbReference type="ARBA" id="ARBA00022737"/>
    </source>
</evidence>
<evidence type="ECO:0000259" key="4">
    <source>
        <dbReference type="SMART" id="SM00555"/>
    </source>
</evidence>
<keyword evidence="6" id="KW-1185">Reference proteome</keyword>